<accession>A0AAV4DVV7</accession>
<sequence>MCFETRQQKVIQRRGILKKIPETTLQLNTCPAKSNYNKERKAGENCAHGLKWFTSTELLGESFTARYTFHSGRMAFITEAKRRSSIIFPHFHRLTERGQAAGKEPRMVWLTPLGSHTMH</sequence>
<organism evidence="1 2">
    <name type="scientific">Plakobranchus ocellatus</name>
    <dbReference type="NCBI Taxonomy" id="259542"/>
    <lineage>
        <taxon>Eukaryota</taxon>
        <taxon>Metazoa</taxon>
        <taxon>Spiralia</taxon>
        <taxon>Lophotrochozoa</taxon>
        <taxon>Mollusca</taxon>
        <taxon>Gastropoda</taxon>
        <taxon>Heterobranchia</taxon>
        <taxon>Euthyneura</taxon>
        <taxon>Panpulmonata</taxon>
        <taxon>Sacoglossa</taxon>
        <taxon>Placobranchoidea</taxon>
        <taxon>Plakobranchidae</taxon>
        <taxon>Plakobranchus</taxon>
    </lineage>
</organism>
<proteinExistence type="predicted"/>
<evidence type="ECO:0000313" key="1">
    <source>
        <dbReference type="EMBL" id="GFO47986.1"/>
    </source>
</evidence>
<name>A0AAV4DVV7_9GAST</name>
<comment type="caution">
    <text evidence="1">The sequence shown here is derived from an EMBL/GenBank/DDBJ whole genome shotgun (WGS) entry which is preliminary data.</text>
</comment>
<dbReference type="AlphaFoldDB" id="A0AAV4DVV7"/>
<reference evidence="1 2" key="1">
    <citation type="journal article" date="2021" name="Elife">
        <title>Chloroplast acquisition without the gene transfer in kleptoplastic sea slugs, Plakobranchus ocellatus.</title>
        <authorList>
            <person name="Maeda T."/>
            <person name="Takahashi S."/>
            <person name="Yoshida T."/>
            <person name="Shimamura S."/>
            <person name="Takaki Y."/>
            <person name="Nagai Y."/>
            <person name="Toyoda A."/>
            <person name="Suzuki Y."/>
            <person name="Arimoto A."/>
            <person name="Ishii H."/>
            <person name="Satoh N."/>
            <person name="Nishiyama T."/>
            <person name="Hasebe M."/>
            <person name="Maruyama T."/>
            <person name="Minagawa J."/>
            <person name="Obokata J."/>
            <person name="Shigenobu S."/>
        </authorList>
    </citation>
    <scope>NUCLEOTIDE SEQUENCE [LARGE SCALE GENOMIC DNA]</scope>
</reference>
<keyword evidence="2" id="KW-1185">Reference proteome</keyword>
<dbReference type="Proteomes" id="UP000735302">
    <property type="component" value="Unassembled WGS sequence"/>
</dbReference>
<gene>
    <name evidence="1" type="ORF">PoB_007449100</name>
</gene>
<dbReference type="EMBL" id="BLXT01008368">
    <property type="protein sequence ID" value="GFO47986.1"/>
    <property type="molecule type" value="Genomic_DNA"/>
</dbReference>
<protein>
    <submittedName>
        <fullName evidence="1">Uncharacterized protein</fullName>
    </submittedName>
</protein>
<evidence type="ECO:0000313" key="2">
    <source>
        <dbReference type="Proteomes" id="UP000735302"/>
    </source>
</evidence>